<dbReference type="Proteomes" id="UP001341281">
    <property type="component" value="Chromosome 05"/>
</dbReference>
<accession>A0AAQ3TRM4</accession>
<sequence length="112" mass="12065">MECALWAAASATGLERCRHGNLLLLLRVYVEINHFMPSLSTLGLKGIGVGLGGILICCGLKHTPISPNHSNPRVPKLGLKVDMRTMFRMSGLGLLSFYVGIEVQQNSNGVTC</sequence>
<evidence type="ECO:0000313" key="1">
    <source>
        <dbReference type="EMBL" id="WVZ78228.1"/>
    </source>
</evidence>
<name>A0AAQ3TRM4_PASNO</name>
<dbReference type="AlphaFoldDB" id="A0AAQ3TRM4"/>
<proteinExistence type="predicted"/>
<reference evidence="1 2" key="1">
    <citation type="submission" date="2024-02" db="EMBL/GenBank/DDBJ databases">
        <title>High-quality chromosome-scale genome assembly of Pensacola bahiagrass (Paspalum notatum Flugge var. saurae).</title>
        <authorList>
            <person name="Vega J.M."/>
            <person name="Podio M."/>
            <person name="Orjuela J."/>
            <person name="Siena L.A."/>
            <person name="Pessino S.C."/>
            <person name="Combes M.C."/>
            <person name="Mariac C."/>
            <person name="Albertini E."/>
            <person name="Pupilli F."/>
            <person name="Ortiz J.P.A."/>
            <person name="Leblanc O."/>
        </authorList>
    </citation>
    <scope>NUCLEOTIDE SEQUENCE [LARGE SCALE GENOMIC DNA]</scope>
    <source>
        <strain evidence="1">R1</strain>
        <tissue evidence="1">Leaf</tissue>
    </source>
</reference>
<gene>
    <name evidence="1" type="ORF">U9M48_025976</name>
</gene>
<dbReference type="EMBL" id="CP144749">
    <property type="protein sequence ID" value="WVZ78228.1"/>
    <property type="molecule type" value="Genomic_DNA"/>
</dbReference>
<evidence type="ECO:0000313" key="2">
    <source>
        <dbReference type="Proteomes" id="UP001341281"/>
    </source>
</evidence>
<keyword evidence="2" id="KW-1185">Reference proteome</keyword>
<protein>
    <submittedName>
        <fullName evidence="1">Uncharacterized protein</fullName>
    </submittedName>
</protein>
<organism evidence="1 2">
    <name type="scientific">Paspalum notatum var. saurae</name>
    <dbReference type="NCBI Taxonomy" id="547442"/>
    <lineage>
        <taxon>Eukaryota</taxon>
        <taxon>Viridiplantae</taxon>
        <taxon>Streptophyta</taxon>
        <taxon>Embryophyta</taxon>
        <taxon>Tracheophyta</taxon>
        <taxon>Spermatophyta</taxon>
        <taxon>Magnoliopsida</taxon>
        <taxon>Liliopsida</taxon>
        <taxon>Poales</taxon>
        <taxon>Poaceae</taxon>
        <taxon>PACMAD clade</taxon>
        <taxon>Panicoideae</taxon>
        <taxon>Andropogonodae</taxon>
        <taxon>Paspaleae</taxon>
        <taxon>Paspalinae</taxon>
        <taxon>Paspalum</taxon>
    </lineage>
</organism>